<dbReference type="AlphaFoldDB" id="A0A7J5XQW6"/>
<evidence type="ECO:0000313" key="2">
    <source>
        <dbReference type="EMBL" id="KAF3839321.1"/>
    </source>
</evidence>
<evidence type="ECO:0000256" key="1">
    <source>
        <dbReference type="SAM" id="MobiDB-lite"/>
    </source>
</evidence>
<gene>
    <name evidence="2" type="ORF">F7725_018038</name>
</gene>
<feature type="compositionally biased region" description="Basic and acidic residues" evidence="1">
    <location>
        <begin position="160"/>
        <end position="181"/>
    </location>
</feature>
<organism evidence="2 3">
    <name type="scientific">Dissostichus mawsoni</name>
    <name type="common">Antarctic cod</name>
    <dbReference type="NCBI Taxonomy" id="36200"/>
    <lineage>
        <taxon>Eukaryota</taxon>
        <taxon>Metazoa</taxon>
        <taxon>Chordata</taxon>
        <taxon>Craniata</taxon>
        <taxon>Vertebrata</taxon>
        <taxon>Euteleostomi</taxon>
        <taxon>Actinopterygii</taxon>
        <taxon>Neopterygii</taxon>
        <taxon>Teleostei</taxon>
        <taxon>Neoteleostei</taxon>
        <taxon>Acanthomorphata</taxon>
        <taxon>Eupercaria</taxon>
        <taxon>Perciformes</taxon>
        <taxon>Notothenioidei</taxon>
        <taxon>Nototheniidae</taxon>
        <taxon>Dissostichus</taxon>
    </lineage>
</organism>
<reference evidence="2 3" key="1">
    <citation type="submission" date="2020-03" db="EMBL/GenBank/DDBJ databases">
        <title>Dissostichus mawsoni Genome sequencing and assembly.</title>
        <authorList>
            <person name="Park H."/>
        </authorList>
    </citation>
    <scope>NUCLEOTIDE SEQUENCE [LARGE SCALE GENOMIC DNA]</scope>
    <source>
        <strain evidence="2">DM0001</strain>
        <tissue evidence="2">Muscle</tissue>
    </source>
</reference>
<name>A0A7J5XQW6_DISMA</name>
<dbReference type="EMBL" id="JAAKFY010000021">
    <property type="protein sequence ID" value="KAF3839321.1"/>
    <property type="molecule type" value="Genomic_DNA"/>
</dbReference>
<dbReference type="Proteomes" id="UP000518266">
    <property type="component" value="Unassembled WGS sequence"/>
</dbReference>
<evidence type="ECO:0000313" key="3">
    <source>
        <dbReference type="Proteomes" id="UP000518266"/>
    </source>
</evidence>
<accession>A0A7J5XQW6</accession>
<feature type="compositionally biased region" description="Basic and acidic residues" evidence="1">
    <location>
        <begin position="134"/>
        <end position="152"/>
    </location>
</feature>
<feature type="region of interest" description="Disordered" evidence="1">
    <location>
        <begin position="122"/>
        <end position="185"/>
    </location>
</feature>
<keyword evidence="3" id="KW-1185">Reference proteome</keyword>
<protein>
    <submittedName>
        <fullName evidence="2">Uncharacterized protein</fullName>
    </submittedName>
</protein>
<sequence length="223" mass="23973">MKLSSPGVSVVSGQAGLTVRPLCVVGTVALAGLVVTVSSHRVTVAVTLTLHTALASRQRRSKAARATVLTLYESKPDDQKGKRAVPGVSSLTVALVGGGRVDAGGEGVTVVETQPAFLHIGAGQGSISGVSRSRQRDKEGHQPQDWSDRQARQDMYAEQDPERYGSRNRKEISCRGSKLENSRLPSVRASSFDSFSCCAAQRPTTSCSHRIEMRENKRERKKS</sequence>
<proteinExistence type="predicted"/>
<comment type="caution">
    <text evidence="2">The sequence shown here is derived from an EMBL/GenBank/DDBJ whole genome shotgun (WGS) entry which is preliminary data.</text>
</comment>